<organism evidence="2 3">
    <name type="scientific">Anatilimnocola aggregata</name>
    <dbReference type="NCBI Taxonomy" id="2528021"/>
    <lineage>
        <taxon>Bacteria</taxon>
        <taxon>Pseudomonadati</taxon>
        <taxon>Planctomycetota</taxon>
        <taxon>Planctomycetia</taxon>
        <taxon>Pirellulales</taxon>
        <taxon>Pirellulaceae</taxon>
        <taxon>Anatilimnocola</taxon>
    </lineage>
</organism>
<protein>
    <submittedName>
        <fullName evidence="2">Uncharacterized protein</fullName>
    </submittedName>
</protein>
<dbReference type="AlphaFoldDB" id="A0A517Y8K7"/>
<keyword evidence="1" id="KW-0732">Signal</keyword>
<accession>A0A517Y8K7</accession>
<evidence type="ECO:0000313" key="2">
    <source>
        <dbReference type="EMBL" id="QDU26556.1"/>
    </source>
</evidence>
<name>A0A517Y8K7_9BACT</name>
<evidence type="ECO:0000313" key="3">
    <source>
        <dbReference type="Proteomes" id="UP000315017"/>
    </source>
</evidence>
<dbReference type="KEGG" id="aagg:ETAA8_16360"/>
<dbReference type="RefSeq" id="WP_145055170.1">
    <property type="nucleotide sequence ID" value="NZ_CP036274.1"/>
</dbReference>
<dbReference type="OrthoDB" id="9817467at2"/>
<evidence type="ECO:0000256" key="1">
    <source>
        <dbReference type="SAM" id="SignalP"/>
    </source>
</evidence>
<keyword evidence="3" id="KW-1185">Reference proteome</keyword>
<gene>
    <name evidence="2" type="ORF">ETAA8_16360</name>
</gene>
<reference evidence="2 3" key="1">
    <citation type="submission" date="2019-02" db="EMBL/GenBank/DDBJ databases">
        <title>Deep-cultivation of Planctomycetes and their phenomic and genomic characterization uncovers novel biology.</title>
        <authorList>
            <person name="Wiegand S."/>
            <person name="Jogler M."/>
            <person name="Boedeker C."/>
            <person name="Pinto D."/>
            <person name="Vollmers J."/>
            <person name="Rivas-Marin E."/>
            <person name="Kohn T."/>
            <person name="Peeters S.H."/>
            <person name="Heuer A."/>
            <person name="Rast P."/>
            <person name="Oberbeckmann S."/>
            <person name="Bunk B."/>
            <person name="Jeske O."/>
            <person name="Meyerdierks A."/>
            <person name="Storesund J.E."/>
            <person name="Kallscheuer N."/>
            <person name="Luecker S."/>
            <person name="Lage O.M."/>
            <person name="Pohl T."/>
            <person name="Merkel B.J."/>
            <person name="Hornburger P."/>
            <person name="Mueller R.-W."/>
            <person name="Bruemmer F."/>
            <person name="Labrenz M."/>
            <person name="Spormann A.M."/>
            <person name="Op den Camp H."/>
            <person name="Overmann J."/>
            <person name="Amann R."/>
            <person name="Jetten M.S.M."/>
            <person name="Mascher T."/>
            <person name="Medema M.H."/>
            <person name="Devos D.P."/>
            <person name="Kaster A.-K."/>
            <person name="Ovreas L."/>
            <person name="Rohde M."/>
            <person name="Galperin M.Y."/>
            <person name="Jogler C."/>
        </authorList>
    </citation>
    <scope>NUCLEOTIDE SEQUENCE [LARGE SCALE GENOMIC DNA]</scope>
    <source>
        <strain evidence="2 3">ETA_A8</strain>
    </source>
</reference>
<sequence precursor="true">MRIRLAFGVLFYVNLLLSAFAAAQEIKPAFAKEAQGDWYVLAAHQHNKNITVDKGTVSKITITADSVLWPNPEKADTPLVSAKCVRASVSTDPKKPSDPNELVSTVVGSLCPKQNAQLAARWRITPDNDVLLLLVEVAEYKGNRNGTYSGAAPSDVIFICQRNPLPAATKPDPVADAKRFVSTWAVLGELDDANSARTRPQGNVEFTSSDFYKRGTYKADAKPGMDGTWKLVAAQGDRGRIDFGFRSGIEFQGRSPSLYTFHGDDLLMIVYPEAEKGEALKNPELRQPPTHFGSDGSRNMWILRRVTEAKK</sequence>
<feature type="chain" id="PRO_5021877166" evidence="1">
    <location>
        <begin position="22"/>
        <end position="311"/>
    </location>
</feature>
<dbReference type="Proteomes" id="UP000315017">
    <property type="component" value="Chromosome"/>
</dbReference>
<feature type="signal peptide" evidence="1">
    <location>
        <begin position="1"/>
        <end position="21"/>
    </location>
</feature>
<dbReference type="EMBL" id="CP036274">
    <property type="protein sequence ID" value="QDU26556.1"/>
    <property type="molecule type" value="Genomic_DNA"/>
</dbReference>
<proteinExistence type="predicted"/>